<dbReference type="InterPro" id="IPR002312">
    <property type="entry name" value="Asp/Asn-tRNA-synth_IIb"/>
</dbReference>
<dbReference type="CDD" id="cd00777">
    <property type="entry name" value="AspRS_core"/>
    <property type="match status" value="1"/>
</dbReference>
<comment type="similarity">
    <text evidence="1 7">Belongs to the class-II aminoacyl-tRNA synthetase family. Type 1 subfamily.</text>
</comment>
<feature type="binding site" evidence="7">
    <location>
        <position position="228"/>
    </location>
    <ligand>
        <name>L-aspartate</name>
        <dbReference type="ChEBI" id="CHEBI:29991"/>
    </ligand>
</feature>
<feature type="region of interest" description="Aspartate" evidence="7">
    <location>
        <begin position="206"/>
        <end position="209"/>
    </location>
</feature>
<dbReference type="GO" id="GO:0005524">
    <property type="term" value="F:ATP binding"/>
    <property type="evidence" value="ECO:0007669"/>
    <property type="project" value="UniProtKB-UniRule"/>
</dbReference>
<feature type="binding site" evidence="7">
    <location>
        <begin position="228"/>
        <end position="230"/>
    </location>
    <ligand>
        <name>ATP</name>
        <dbReference type="ChEBI" id="CHEBI:30616"/>
    </ligand>
</feature>
<evidence type="ECO:0000259" key="8">
    <source>
        <dbReference type="PROSITE" id="PS50862"/>
    </source>
</evidence>
<dbReference type="InterPro" id="IPR012340">
    <property type="entry name" value="NA-bd_OB-fold"/>
</dbReference>
<evidence type="ECO:0000313" key="10">
    <source>
        <dbReference type="Proteomes" id="UP000585272"/>
    </source>
</evidence>
<dbReference type="PANTHER" id="PTHR22594:SF5">
    <property type="entry name" value="ASPARTATE--TRNA LIGASE, MITOCHONDRIAL"/>
    <property type="match status" value="1"/>
</dbReference>
<keyword evidence="2 7" id="KW-0436">Ligase</keyword>
<keyword evidence="7" id="KW-0963">Cytoplasm</keyword>
<evidence type="ECO:0000256" key="6">
    <source>
        <dbReference type="ARBA" id="ARBA00023146"/>
    </source>
</evidence>
<evidence type="ECO:0000256" key="7">
    <source>
        <dbReference type="HAMAP-Rule" id="MF_00044"/>
    </source>
</evidence>
<protein>
    <recommendedName>
        <fullName evidence="7">Aspartate--tRNA(Asp/Asn) ligase</fullName>
        <ecNumber evidence="7">6.1.1.23</ecNumber>
    </recommendedName>
    <alternativeName>
        <fullName evidence="7">Aspartyl-tRNA synthetase</fullName>
        <shortName evidence="7">AspRS</shortName>
    </alternativeName>
    <alternativeName>
        <fullName evidence="7">Non-discriminating aspartyl-tRNA synthetase</fullName>
        <shortName evidence="7">ND-AspRS</shortName>
    </alternativeName>
</protein>
<dbReference type="SUPFAM" id="SSF55681">
    <property type="entry name" value="Class II aaRS and biotin synthetases"/>
    <property type="match status" value="1"/>
</dbReference>
<accession>A0A840IM03</accession>
<comment type="catalytic activity">
    <reaction evidence="7">
        <text>tRNA(Asx) + L-aspartate + ATP = L-aspartyl-tRNA(Asx) + AMP + diphosphate</text>
        <dbReference type="Rhea" id="RHEA:18349"/>
        <dbReference type="Rhea" id="RHEA-COMP:9710"/>
        <dbReference type="Rhea" id="RHEA-COMP:9711"/>
        <dbReference type="ChEBI" id="CHEBI:29991"/>
        <dbReference type="ChEBI" id="CHEBI:30616"/>
        <dbReference type="ChEBI" id="CHEBI:33019"/>
        <dbReference type="ChEBI" id="CHEBI:78442"/>
        <dbReference type="ChEBI" id="CHEBI:78516"/>
        <dbReference type="ChEBI" id="CHEBI:456215"/>
        <dbReference type="EC" id="6.1.1.23"/>
    </reaction>
</comment>
<feature type="binding site" evidence="7">
    <location>
        <position position="454"/>
    </location>
    <ligand>
        <name>L-aspartate</name>
        <dbReference type="ChEBI" id="CHEBI:29991"/>
    </ligand>
</feature>
<dbReference type="GO" id="GO:0005737">
    <property type="term" value="C:cytoplasm"/>
    <property type="evidence" value="ECO:0007669"/>
    <property type="project" value="UniProtKB-SubCell"/>
</dbReference>
<reference evidence="9 10" key="1">
    <citation type="submission" date="2020-08" db="EMBL/GenBank/DDBJ databases">
        <title>Genomic Encyclopedia of Archaeal and Bacterial Type Strains, Phase II (KMG-II): from individual species to whole genera.</title>
        <authorList>
            <person name="Goeker M."/>
        </authorList>
    </citation>
    <scope>NUCLEOTIDE SEQUENCE [LARGE SCALE GENOMIC DNA]</scope>
    <source>
        <strain evidence="9 10">DSM 23288</strain>
    </source>
</reference>
<dbReference type="InterPro" id="IPR004115">
    <property type="entry name" value="GAD-like_sf"/>
</dbReference>
<organism evidence="9 10">
    <name type="scientific">Conexibacter arvalis</name>
    <dbReference type="NCBI Taxonomy" id="912552"/>
    <lineage>
        <taxon>Bacteria</taxon>
        <taxon>Bacillati</taxon>
        <taxon>Actinomycetota</taxon>
        <taxon>Thermoleophilia</taxon>
        <taxon>Solirubrobacterales</taxon>
        <taxon>Conexibacteraceae</taxon>
        <taxon>Conexibacter</taxon>
    </lineage>
</organism>
<dbReference type="Gene3D" id="3.30.930.10">
    <property type="entry name" value="Bira Bifunctional Protein, Domain 2"/>
    <property type="match status" value="1"/>
</dbReference>
<feature type="binding site" evidence="7">
    <location>
        <position position="483"/>
    </location>
    <ligand>
        <name>ATP</name>
        <dbReference type="ChEBI" id="CHEBI:30616"/>
    </ligand>
</feature>
<evidence type="ECO:0000256" key="2">
    <source>
        <dbReference type="ARBA" id="ARBA00022598"/>
    </source>
</evidence>
<dbReference type="AlphaFoldDB" id="A0A840IM03"/>
<dbReference type="Proteomes" id="UP000585272">
    <property type="component" value="Unassembled WGS sequence"/>
</dbReference>
<dbReference type="CDD" id="cd04317">
    <property type="entry name" value="EcAspRS_like_N"/>
    <property type="match status" value="1"/>
</dbReference>
<dbReference type="NCBIfam" id="NF001750">
    <property type="entry name" value="PRK00476.1"/>
    <property type="match status" value="1"/>
</dbReference>
<dbReference type="SUPFAM" id="SSF55261">
    <property type="entry name" value="GAD domain-like"/>
    <property type="match status" value="1"/>
</dbReference>
<keyword evidence="6 7" id="KW-0030">Aminoacyl-tRNA synthetase</keyword>
<feature type="binding site" evidence="7">
    <location>
        <position position="490"/>
    </location>
    <ligand>
        <name>L-aspartate</name>
        <dbReference type="ChEBI" id="CHEBI:29991"/>
    </ligand>
</feature>
<dbReference type="Gene3D" id="2.40.50.140">
    <property type="entry name" value="Nucleic acid-binding proteins"/>
    <property type="match status" value="1"/>
</dbReference>
<dbReference type="InterPro" id="IPR004524">
    <property type="entry name" value="Asp-tRNA-ligase_1"/>
</dbReference>
<dbReference type="SUPFAM" id="SSF50249">
    <property type="entry name" value="Nucleic acid-binding proteins"/>
    <property type="match status" value="1"/>
</dbReference>
<dbReference type="Pfam" id="PF01336">
    <property type="entry name" value="tRNA_anti-codon"/>
    <property type="match status" value="1"/>
</dbReference>
<dbReference type="PROSITE" id="PS50862">
    <property type="entry name" value="AA_TRNA_LIGASE_II"/>
    <property type="match status" value="1"/>
</dbReference>
<comment type="caution">
    <text evidence="7">Lacks conserved residue(s) required for the propagation of feature annotation.</text>
</comment>
<dbReference type="InterPro" id="IPR006195">
    <property type="entry name" value="aa-tRNA-synth_II"/>
</dbReference>
<evidence type="ECO:0000313" key="9">
    <source>
        <dbReference type="EMBL" id="MBB4664890.1"/>
    </source>
</evidence>
<dbReference type="EC" id="6.1.1.23" evidence="7"/>
<dbReference type="Pfam" id="PF00152">
    <property type="entry name" value="tRNA-synt_2"/>
    <property type="match status" value="1"/>
</dbReference>
<feature type="binding site" evidence="7">
    <location>
        <position position="237"/>
    </location>
    <ligand>
        <name>ATP</name>
        <dbReference type="ChEBI" id="CHEBI:30616"/>
    </ligand>
</feature>
<sequence>MRTPRPNRYRDAWSGDLTAARADEQVRVAGWVHRRRDHGGLIFIDLRDRSGIVQLTFHPDRAPEAHRLAHSLRSEHVLTAVGTVTRRDAENVNPNIPTGEIEVTVDELIVHASAETPPFPIDEDGPVNEELRLRHRALDLRRAGMQEAIKLRHVVTQTMRAVLTERDFLEIETPSLTRSTPEGARDYLVPARIEPGSFYALPQSPQLFKQLLMIGGFERYFQIARCFRDEDSRADRQPEFTQLDLEMSFVDEDDVIETMEAVMSAVFAAGGLEAAPAPWPRMSYDEAMLRFGSDRPDTRFGLEISELGPLFEGTAFKVFAGALASGGVIRGLNAGARELPRRELDALTELARQHGAKGLVWAFVQEDGTWRSPVAKALSAEEIAAVTGALEGKPGDLLLIVADRAAIAAQALGALRLELADRFGLVPEGRHDILWVVDFPMFEQGDDGAWNALHHPFTAPTGDLSDPGSLRSRAYDLVLDGSEIGGGSIRISTPEVQQQVLAILGIDADEAQARFGFLLDALKYGAPPHGGIAMGIDRIVALLAGRETIRDAMAFPKAASGTDPLTGAPAPVDEAQLRDVGLGVAPEVKAQQAARAAGAAAPSTS</sequence>
<dbReference type="GO" id="GO:0003676">
    <property type="term" value="F:nucleic acid binding"/>
    <property type="evidence" value="ECO:0007669"/>
    <property type="project" value="InterPro"/>
</dbReference>
<dbReference type="Pfam" id="PF02938">
    <property type="entry name" value="GAD"/>
    <property type="match status" value="1"/>
</dbReference>
<dbReference type="InterPro" id="IPR045864">
    <property type="entry name" value="aa-tRNA-synth_II/BPL/LPL"/>
</dbReference>
<dbReference type="GO" id="GO:0006422">
    <property type="term" value="P:aspartyl-tRNA aminoacylation"/>
    <property type="evidence" value="ECO:0007669"/>
    <property type="project" value="UniProtKB-UniRule"/>
</dbReference>
<keyword evidence="5 7" id="KW-0648">Protein biosynthesis</keyword>
<dbReference type="RefSeq" id="WP_183345317.1">
    <property type="nucleotide sequence ID" value="NZ_JACHNU010000009.1"/>
</dbReference>
<keyword evidence="3 7" id="KW-0547">Nucleotide-binding</keyword>
<dbReference type="InterPro" id="IPR047089">
    <property type="entry name" value="Asp-tRNA-ligase_1_N"/>
</dbReference>
<evidence type="ECO:0000256" key="1">
    <source>
        <dbReference type="ARBA" id="ARBA00006303"/>
    </source>
</evidence>
<evidence type="ECO:0000256" key="5">
    <source>
        <dbReference type="ARBA" id="ARBA00022917"/>
    </source>
</evidence>
<comment type="subcellular location">
    <subcellularLocation>
        <location evidence="7">Cytoplasm</location>
    </subcellularLocation>
</comment>
<feature type="site" description="Important for tRNA non-discrimination" evidence="7">
    <location>
        <position position="38"/>
    </location>
</feature>
<keyword evidence="10" id="KW-1185">Reference proteome</keyword>
<dbReference type="PRINTS" id="PR01042">
    <property type="entry name" value="TRNASYNTHASP"/>
</dbReference>
<comment type="caution">
    <text evidence="9">The sequence shown here is derived from an EMBL/GenBank/DDBJ whole genome shotgun (WGS) entry which is preliminary data.</text>
</comment>
<name>A0A840IM03_9ACTN</name>
<comment type="subunit">
    <text evidence="7">Homodimer.</text>
</comment>
<evidence type="ECO:0000256" key="3">
    <source>
        <dbReference type="ARBA" id="ARBA00022741"/>
    </source>
</evidence>
<dbReference type="GO" id="GO:0004815">
    <property type="term" value="F:aspartate-tRNA ligase activity"/>
    <property type="evidence" value="ECO:0007669"/>
    <property type="project" value="UniProtKB-UniRule"/>
</dbReference>
<dbReference type="EMBL" id="JACHNU010000009">
    <property type="protein sequence ID" value="MBB4664890.1"/>
    <property type="molecule type" value="Genomic_DNA"/>
</dbReference>
<keyword evidence="4 7" id="KW-0067">ATP-binding</keyword>
<evidence type="ECO:0000256" key="4">
    <source>
        <dbReference type="ARBA" id="ARBA00022840"/>
    </source>
</evidence>
<comment type="function">
    <text evidence="7">Aspartyl-tRNA synthetase with relaxed tRNA specificity since it is able to aspartylate not only its cognate tRNA(Asp) but also tRNA(Asn). Reaction proceeds in two steps: L-aspartate is first activated by ATP to form Asp-AMP and then transferred to the acceptor end of tRNA(Asp/Asn).</text>
</comment>
<dbReference type="PANTHER" id="PTHR22594">
    <property type="entry name" value="ASPARTYL/LYSYL-TRNA SYNTHETASE"/>
    <property type="match status" value="1"/>
</dbReference>
<dbReference type="HAMAP" id="MF_00044">
    <property type="entry name" value="Asp_tRNA_synth_type1"/>
    <property type="match status" value="1"/>
</dbReference>
<dbReference type="NCBIfam" id="TIGR00459">
    <property type="entry name" value="aspS_bact"/>
    <property type="match status" value="1"/>
</dbReference>
<dbReference type="InterPro" id="IPR004365">
    <property type="entry name" value="NA-bd_OB_tRNA"/>
</dbReference>
<feature type="binding site" evidence="7">
    <location>
        <position position="182"/>
    </location>
    <ligand>
        <name>L-aspartate</name>
        <dbReference type="ChEBI" id="CHEBI:29991"/>
    </ligand>
</feature>
<dbReference type="Gene3D" id="3.30.1360.30">
    <property type="entry name" value="GAD-like domain"/>
    <property type="match status" value="1"/>
</dbReference>
<proteinExistence type="inferred from homology"/>
<dbReference type="InterPro" id="IPR004364">
    <property type="entry name" value="Aa-tRNA-synt_II"/>
</dbReference>
<gene>
    <name evidence="7" type="primary">aspS</name>
    <name evidence="9" type="ORF">BDZ31_004508</name>
</gene>
<dbReference type="GO" id="GO:0050560">
    <property type="term" value="F:aspartate-tRNA(Asn) ligase activity"/>
    <property type="evidence" value="ECO:0007669"/>
    <property type="project" value="UniProtKB-EC"/>
</dbReference>
<dbReference type="InterPro" id="IPR029351">
    <property type="entry name" value="GAD_dom"/>
</dbReference>
<feature type="binding site" evidence="7">
    <location>
        <begin position="535"/>
        <end position="538"/>
    </location>
    <ligand>
        <name>ATP</name>
        <dbReference type="ChEBI" id="CHEBI:30616"/>
    </ligand>
</feature>
<feature type="domain" description="Aminoacyl-transfer RNA synthetases class-II family profile" evidence="8">
    <location>
        <begin position="155"/>
        <end position="556"/>
    </location>
</feature>
<dbReference type="InterPro" id="IPR047090">
    <property type="entry name" value="AspRS_core"/>
</dbReference>